<dbReference type="AlphaFoldDB" id="A0A1Y2K1H5"/>
<evidence type="ECO:0000256" key="1">
    <source>
        <dbReference type="SAM" id="MobiDB-lite"/>
    </source>
</evidence>
<evidence type="ECO:0000313" key="2">
    <source>
        <dbReference type="EMBL" id="OSM01863.1"/>
    </source>
</evidence>
<keyword evidence="2" id="KW-0418">Kinase</keyword>
<dbReference type="EMBL" id="LVJN01000020">
    <property type="protein sequence ID" value="OSM01863.1"/>
    <property type="molecule type" value="Genomic_DNA"/>
</dbReference>
<proteinExistence type="predicted"/>
<keyword evidence="3" id="KW-1185">Reference proteome</keyword>
<name>A0A1Y2K1H5_9PROT</name>
<comment type="caution">
    <text evidence="2">The sequence shown here is derived from an EMBL/GenBank/DDBJ whole genome shotgun (WGS) entry which is preliminary data.</text>
</comment>
<feature type="region of interest" description="Disordered" evidence="1">
    <location>
        <begin position="195"/>
        <end position="222"/>
    </location>
</feature>
<accession>A0A1Y2K1H5</accession>
<gene>
    <name evidence="2" type="ORF">MAIT1_01914</name>
</gene>
<organism evidence="2 3">
    <name type="scientific">Magnetofaba australis IT-1</name>
    <dbReference type="NCBI Taxonomy" id="1434232"/>
    <lineage>
        <taxon>Bacteria</taxon>
        <taxon>Pseudomonadati</taxon>
        <taxon>Pseudomonadota</taxon>
        <taxon>Magnetococcia</taxon>
        <taxon>Magnetococcales</taxon>
        <taxon>Magnetococcaceae</taxon>
        <taxon>Magnetofaba</taxon>
    </lineage>
</organism>
<reference evidence="2 3" key="1">
    <citation type="journal article" date="2016" name="BMC Genomics">
        <title>Combined genomic and structural analyses of a cultured magnetotactic bacterium reveals its niche adaptation to a dynamic environment.</title>
        <authorList>
            <person name="Araujo A.C."/>
            <person name="Morillo V."/>
            <person name="Cypriano J."/>
            <person name="Teixeira L.C."/>
            <person name="Leao P."/>
            <person name="Lyra S."/>
            <person name="Almeida L.G."/>
            <person name="Bazylinski D.A."/>
            <person name="Vasconcellos A.T."/>
            <person name="Abreu F."/>
            <person name="Lins U."/>
        </authorList>
    </citation>
    <scope>NUCLEOTIDE SEQUENCE [LARGE SCALE GENOMIC DNA]</scope>
    <source>
        <strain evidence="2 3">IT-1</strain>
    </source>
</reference>
<keyword evidence="2" id="KW-0808">Transferase</keyword>
<protein>
    <submittedName>
        <fullName evidence="2">Putative Myristoylated alanine-rich C-kinase substrate</fullName>
    </submittedName>
</protein>
<dbReference type="RefSeq" id="WP_085444373.1">
    <property type="nucleotide sequence ID" value="NZ_LVJN01000020.1"/>
</dbReference>
<dbReference type="GO" id="GO:0016301">
    <property type="term" value="F:kinase activity"/>
    <property type="evidence" value="ECO:0007669"/>
    <property type="project" value="UniProtKB-KW"/>
</dbReference>
<sequence>MTQEAQTFVNQIVSLAREARVDAAQQALGEMIRERPEEVAQWYLMARLLGAGEQGWDARIESELAKLGAAPAQVFRKALAAMEEAIAEDAAARETPAQTRADCEPEADVAAEESLADAAESEVEEEPPAEMALIDAHSEALARASEATIESSDATMDVSGLAVENTDAAIKASGHAVDASSAAIEASEAAVKATGGVAAEETPVEAEASADAPPASAEAAPDVESAVSEEAESQAAIVLDEASEAGEGAIAEAAASVEEASEITEEAPVAEGEAAAHDAFPVADPVELQANSAPFDPQGAQLSRLRSALDGVARYRNQARAVGNLRQVLSRLSRSASPRQEDPRAARLRACLDGVARYRQGVAE</sequence>
<dbReference type="Proteomes" id="UP000194003">
    <property type="component" value="Unassembled WGS sequence"/>
</dbReference>
<evidence type="ECO:0000313" key="3">
    <source>
        <dbReference type="Proteomes" id="UP000194003"/>
    </source>
</evidence>
<dbReference type="OrthoDB" id="10018163at2"/>
<dbReference type="STRING" id="1434232.MAIT1_01914"/>